<reference evidence="4" key="1">
    <citation type="submission" date="2016-12" db="EMBL/GenBank/DDBJ databases">
        <authorList>
            <person name="Rodrigo-Torres L."/>
            <person name="Arahal R.D."/>
            <person name="Lucena T."/>
        </authorList>
    </citation>
    <scope>NUCLEOTIDE SEQUENCE [LARGE SCALE GENOMIC DNA]</scope>
</reference>
<dbReference type="AlphaFoldDB" id="A0A1M7YR45"/>
<dbReference type="EMBL" id="FRFG01000011">
    <property type="protein sequence ID" value="SHO55091.1"/>
    <property type="molecule type" value="Genomic_DNA"/>
</dbReference>
<feature type="region of interest" description="Disordered" evidence="2">
    <location>
        <begin position="1"/>
        <end position="50"/>
    </location>
</feature>
<gene>
    <name evidence="3" type="ORF">VQ7734_00810</name>
</gene>
<dbReference type="Proteomes" id="UP000184600">
    <property type="component" value="Unassembled WGS sequence"/>
</dbReference>
<feature type="compositionally biased region" description="Low complexity" evidence="2">
    <location>
        <begin position="32"/>
        <end position="45"/>
    </location>
</feature>
<accession>A0A1M7YR45</accession>
<evidence type="ECO:0008006" key="5">
    <source>
        <dbReference type="Google" id="ProtNLM"/>
    </source>
</evidence>
<protein>
    <recommendedName>
        <fullName evidence="5">YtxH-like protein</fullName>
    </recommendedName>
</protein>
<evidence type="ECO:0000256" key="1">
    <source>
        <dbReference type="SAM" id="Coils"/>
    </source>
</evidence>
<organism evidence="3 4">
    <name type="scientific">Vibrio quintilis</name>
    <dbReference type="NCBI Taxonomy" id="1117707"/>
    <lineage>
        <taxon>Bacteria</taxon>
        <taxon>Pseudomonadati</taxon>
        <taxon>Pseudomonadota</taxon>
        <taxon>Gammaproteobacteria</taxon>
        <taxon>Vibrionales</taxon>
        <taxon>Vibrionaceae</taxon>
        <taxon>Vibrio</taxon>
    </lineage>
</organism>
<dbReference type="RefSeq" id="WP_234976325.1">
    <property type="nucleotide sequence ID" value="NZ_AP024897.1"/>
</dbReference>
<proteinExistence type="predicted"/>
<name>A0A1M7YR45_9VIBR</name>
<feature type="compositionally biased region" description="Polar residues" evidence="2">
    <location>
        <begin position="1"/>
        <end position="31"/>
    </location>
</feature>
<evidence type="ECO:0000256" key="2">
    <source>
        <dbReference type="SAM" id="MobiDB-lite"/>
    </source>
</evidence>
<feature type="coiled-coil region" evidence="1">
    <location>
        <begin position="90"/>
        <end position="117"/>
    </location>
</feature>
<evidence type="ECO:0000313" key="3">
    <source>
        <dbReference type="EMBL" id="SHO55091.1"/>
    </source>
</evidence>
<keyword evidence="1" id="KW-0175">Coiled coil</keyword>
<evidence type="ECO:0000313" key="4">
    <source>
        <dbReference type="Proteomes" id="UP000184600"/>
    </source>
</evidence>
<keyword evidence="4" id="KW-1185">Reference proteome</keyword>
<dbReference type="STRING" id="1117707.VQ7734_00810"/>
<sequence length="124" mass="14061">MSQDKQYPENYQQYPETYNQNPGTFYQNPQNPYQTYAAPQTQQPQDGTTYKTQNTTTHLIMGVVAGAAVTYLLTNKNVRSGIASTGEKAWSAVRGEVEELKERLEDTQAELEYYRNLHKGDSGD</sequence>